<evidence type="ECO:0000313" key="2">
    <source>
        <dbReference type="Proteomes" id="UP000540423"/>
    </source>
</evidence>
<dbReference type="Proteomes" id="UP000540423">
    <property type="component" value="Unassembled WGS sequence"/>
</dbReference>
<sequence length="167" mass="18057">MTLGAHGPVGRRPCRLPTRSSHTLEYAAFRQTHQHTYLRYACARTGDPVRAAKSVEEAFLDLSAQWETVLRGACPASVAWGLLTNAVTRAAWEATAEPLCAVHCVLSRAQADTVLLCHHLGLTEHQAAYAMGQDTFIVRGLLLSADRVLKVLPPGVKSLLGAESSRS</sequence>
<dbReference type="AlphaFoldDB" id="A0A7X0HPT4"/>
<keyword evidence="2" id="KW-1185">Reference proteome</keyword>
<gene>
    <name evidence="1" type="ORF">HNQ79_006666</name>
</gene>
<protein>
    <submittedName>
        <fullName evidence="1">Uncharacterized protein</fullName>
    </submittedName>
</protein>
<comment type="caution">
    <text evidence="1">The sequence shown here is derived from an EMBL/GenBank/DDBJ whole genome shotgun (WGS) entry which is preliminary data.</text>
</comment>
<dbReference type="RefSeq" id="WP_185036607.1">
    <property type="nucleotide sequence ID" value="NZ_BNBN01000030.1"/>
</dbReference>
<dbReference type="EMBL" id="JACHEM010000040">
    <property type="protein sequence ID" value="MBB6440153.1"/>
    <property type="molecule type" value="Genomic_DNA"/>
</dbReference>
<reference evidence="1 2" key="1">
    <citation type="submission" date="2020-08" db="EMBL/GenBank/DDBJ databases">
        <title>Genomic Encyclopedia of Type Strains, Phase IV (KMG-IV): sequencing the most valuable type-strain genomes for metagenomic binning, comparative biology and taxonomic classification.</title>
        <authorList>
            <person name="Goeker M."/>
        </authorList>
    </citation>
    <scope>NUCLEOTIDE SEQUENCE [LARGE SCALE GENOMIC DNA]</scope>
    <source>
        <strain evidence="1 2">DSM 40141</strain>
    </source>
</reference>
<name>A0A7X0HPT4_9ACTN</name>
<proteinExistence type="predicted"/>
<organism evidence="1 2">
    <name type="scientific">Streptomyces candidus</name>
    <dbReference type="NCBI Taxonomy" id="67283"/>
    <lineage>
        <taxon>Bacteria</taxon>
        <taxon>Bacillati</taxon>
        <taxon>Actinomycetota</taxon>
        <taxon>Actinomycetes</taxon>
        <taxon>Kitasatosporales</taxon>
        <taxon>Streptomycetaceae</taxon>
        <taxon>Streptomyces</taxon>
    </lineage>
</organism>
<evidence type="ECO:0000313" key="1">
    <source>
        <dbReference type="EMBL" id="MBB6440153.1"/>
    </source>
</evidence>
<accession>A0A7X0HPT4</accession>